<dbReference type="FunCoup" id="A0A3Q1IU71">
    <property type="interactions" value="34"/>
</dbReference>
<dbReference type="InterPro" id="IPR001452">
    <property type="entry name" value="SH3_domain"/>
</dbReference>
<feature type="region of interest" description="Disordered" evidence="4">
    <location>
        <begin position="312"/>
        <end position="338"/>
    </location>
</feature>
<dbReference type="SUPFAM" id="SSF50729">
    <property type="entry name" value="PH domain-like"/>
    <property type="match status" value="1"/>
</dbReference>
<dbReference type="OMA" id="DNGMPLH"/>
<dbReference type="RefSeq" id="XP_026224017.1">
    <property type="nucleotide sequence ID" value="XM_026368232.1"/>
</dbReference>
<dbReference type="Gene3D" id="1.20.900.10">
    <property type="entry name" value="Dbl homology (DH) domain"/>
    <property type="match status" value="1"/>
</dbReference>
<dbReference type="InterPro" id="IPR035899">
    <property type="entry name" value="DBL_dom_sf"/>
</dbReference>
<evidence type="ECO:0000256" key="2">
    <source>
        <dbReference type="ARBA" id="ARBA00022658"/>
    </source>
</evidence>
<organism evidence="7 8">
    <name type="scientific">Anabas testudineus</name>
    <name type="common">Climbing perch</name>
    <name type="synonym">Anthias testudineus</name>
    <dbReference type="NCBI Taxonomy" id="64144"/>
    <lineage>
        <taxon>Eukaryota</taxon>
        <taxon>Metazoa</taxon>
        <taxon>Chordata</taxon>
        <taxon>Craniata</taxon>
        <taxon>Vertebrata</taxon>
        <taxon>Euteleostomi</taxon>
        <taxon>Actinopterygii</taxon>
        <taxon>Neopterygii</taxon>
        <taxon>Teleostei</taxon>
        <taxon>Neoteleostei</taxon>
        <taxon>Acanthomorphata</taxon>
        <taxon>Anabantaria</taxon>
        <taxon>Anabantiformes</taxon>
        <taxon>Anabantoidei</taxon>
        <taxon>Anabantidae</taxon>
        <taxon>Anabas</taxon>
    </lineage>
</organism>
<keyword evidence="2" id="KW-0344">Guanine-nucleotide releasing factor</keyword>
<feature type="compositionally biased region" description="Polar residues" evidence="4">
    <location>
        <begin position="381"/>
        <end position="392"/>
    </location>
</feature>
<dbReference type="Gene3D" id="2.30.29.30">
    <property type="entry name" value="Pleckstrin-homology domain (PH domain)/Phosphotyrosine-binding domain (PTB)"/>
    <property type="match status" value="1"/>
</dbReference>
<dbReference type="InterPro" id="IPR047271">
    <property type="entry name" value="Ephexin-like"/>
</dbReference>
<dbReference type="GO" id="GO:0032956">
    <property type="term" value="P:regulation of actin cytoskeleton organization"/>
    <property type="evidence" value="ECO:0007669"/>
    <property type="project" value="TreeGrafter"/>
</dbReference>
<dbReference type="AlphaFoldDB" id="A0A3Q1IU71"/>
<dbReference type="Gene3D" id="2.30.30.40">
    <property type="entry name" value="SH3 Domains"/>
    <property type="match status" value="1"/>
</dbReference>
<dbReference type="InterPro" id="IPR036028">
    <property type="entry name" value="SH3-like_dom_sf"/>
</dbReference>
<feature type="compositionally biased region" description="Low complexity" evidence="4">
    <location>
        <begin position="400"/>
        <end position="410"/>
    </location>
</feature>
<accession>A0A3Q1IU71</accession>
<dbReference type="SMART" id="SM00325">
    <property type="entry name" value="RhoGEF"/>
    <property type="match status" value="1"/>
</dbReference>
<dbReference type="Proteomes" id="UP000265040">
    <property type="component" value="Chromosome 7"/>
</dbReference>
<evidence type="ECO:0000259" key="5">
    <source>
        <dbReference type="PROSITE" id="PS50002"/>
    </source>
</evidence>
<dbReference type="Ensembl" id="ENSATET00000007455.3">
    <property type="protein sequence ID" value="ENSATEP00000007331.1"/>
    <property type="gene ID" value="ENSATEG00000005169.3"/>
</dbReference>
<dbReference type="InParanoid" id="A0A3Q1IU71"/>
<reference evidence="7" key="3">
    <citation type="submission" date="2025-09" db="UniProtKB">
        <authorList>
            <consortium name="Ensembl"/>
        </authorList>
    </citation>
    <scope>IDENTIFICATION</scope>
</reference>
<sequence length="972" mass="108977">MLPGYGLSPFPDFQPHLHVFHCRGESPSMWIPGSGESPTLSEAQEDRPLIHTCHHKHVAVCQQETLAFIELPPPVTPKLNGLGSQRPTLIPDTQCTAHSPPVNGFKHTLNEQNELQDSCHRTDYEHDTTLNLNCLQTPAGDAELECHDGIRTSLQEPTERPQTVTTVCRPLHAALSLPLSFPLSSLYTNRDSWESQLPCSPSSPEDPGCQLMCSRRTSQGSLKEKSIRRKIQVYSPDSPSDESLSSPIMDPDYIFPGPFASFLEEDLSGLSSLEAISSPSSTDGSTDLPNSHSDVFSLAAEPLHITEDSITGVGEGSGIAEAPTATGGSFLSRRCQGDQERRRFSASELISRLQLSQRKNSFTLKLGKSLSARVASRDRQSSNSLSPNSDNKSNSKHRSSAGSSDSAPHSPTGPAPPLPSSDNGVPLHRWSTKLGMRKKSIEEDSGTPPPVASSNRLSRFLPSSILYQEYSDVAINREIQRQQGKELGTEEEGLRDEGSDGTPSPSNLSPSSSFRSSRGSAFALWQDIPDVRTSGQLDNFSNEERKLQEAKFELVTSEASYIRSLTIAVDHFMLSQELSECLGAQEKQWLFSKLPEVKDVSERFLQDLEHRLEEDILRFDVCDIVLDHCPALRRVYLPYVTNQAYQEQTYQRLLHDNPRFPGILARLEEDPICQRLPLTSFLILPFQRITRLKMLVENILKRTTPGSRDEDTAMKAFNELKKIIKECNSSVQSMKRMEELIHLNKKIHFEGKIFPLISQSRWLVKHGELLEVDTQMMSISGSKLKLPTKPVYLHLFNDCLLLSRRKDTWKFMVFVHAKIGQLKVKDLSQKLQGVSGFIFHLQLCEGQQLKHQILLKSHTESGKQRWITAMFPSDPLEDIGQASENDDISQVQCIKSYQAQEHDELTLEKADILHAKTITSDGWVEGIRLSDGERGWFPKTYVEEITSRSARLRNLRENIRIKCVTKKLEGED</sequence>
<feature type="compositionally biased region" description="Low complexity" evidence="4">
    <location>
        <begin position="235"/>
        <end position="247"/>
    </location>
</feature>
<gene>
    <name evidence="7" type="primary">ARHGEF19</name>
</gene>
<protein>
    <recommendedName>
        <fullName evidence="9">Rho guanine nucleotide exchange factor (GEF) 19</fullName>
    </recommendedName>
</protein>
<dbReference type="PROSITE" id="PS50010">
    <property type="entry name" value="DH_2"/>
    <property type="match status" value="1"/>
</dbReference>
<dbReference type="RefSeq" id="XP_026224015.1">
    <property type="nucleotide sequence ID" value="XM_026368230.1"/>
</dbReference>
<reference evidence="7" key="2">
    <citation type="submission" date="2025-08" db="UniProtKB">
        <authorList>
            <consortium name="Ensembl"/>
        </authorList>
    </citation>
    <scope>IDENTIFICATION</scope>
</reference>
<dbReference type="Pfam" id="PF00621">
    <property type="entry name" value="RhoGEF"/>
    <property type="match status" value="1"/>
</dbReference>
<feature type="compositionally biased region" description="Low complexity" evidence="4">
    <location>
        <begin position="504"/>
        <end position="515"/>
    </location>
</feature>
<evidence type="ECO:0000313" key="8">
    <source>
        <dbReference type="Proteomes" id="UP000265040"/>
    </source>
</evidence>
<dbReference type="GO" id="GO:0001843">
    <property type="term" value="P:neural tube closure"/>
    <property type="evidence" value="ECO:0007669"/>
    <property type="project" value="Ensembl"/>
</dbReference>
<dbReference type="GO" id="GO:0005085">
    <property type="term" value="F:guanyl-nucleotide exchange factor activity"/>
    <property type="evidence" value="ECO:0007669"/>
    <property type="project" value="UniProtKB-KW"/>
</dbReference>
<feature type="region of interest" description="Disordered" evidence="4">
    <location>
        <begin position="370"/>
        <end position="428"/>
    </location>
</feature>
<evidence type="ECO:0000256" key="4">
    <source>
        <dbReference type="SAM" id="MobiDB-lite"/>
    </source>
</evidence>
<dbReference type="InterPro" id="IPR011993">
    <property type="entry name" value="PH-like_dom_sf"/>
</dbReference>
<name>A0A3Q1IU71_ANATE</name>
<dbReference type="STRING" id="64144.ENSATEP00000007318"/>
<evidence type="ECO:0008006" key="9">
    <source>
        <dbReference type="Google" id="ProtNLM"/>
    </source>
</evidence>
<dbReference type="CDD" id="cd01221">
    <property type="entry name" value="PH_ephexin"/>
    <property type="match status" value="1"/>
</dbReference>
<dbReference type="GeneTree" id="ENSGT01030000234571"/>
<dbReference type="SUPFAM" id="SSF48065">
    <property type="entry name" value="DBL homology domain (DH-domain)"/>
    <property type="match status" value="1"/>
</dbReference>
<dbReference type="PANTHER" id="PTHR12845:SF6">
    <property type="entry name" value="RHO GUANINE NUCLEOTIDE EXCHANGE FACTOR 19"/>
    <property type="match status" value="1"/>
</dbReference>
<evidence type="ECO:0000256" key="1">
    <source>
        <dbReference type="ARBA" id="ARBA00022443"/>
    </source>
</evidence>
<feature type="region of interest" description="Disordered" evidence="4">
    <location>
        <begin position="437"/>
        <end position="456"/>
    </location>
</feature>
<dbReference type="PANTHER" id="PTHR12845">
    <property type="entry name" value="GUANINE NUCLEOTIDE EXCHANGE FACTOR"/>
    <property type="match status" value="1"/>
</dbReference>
<dbReference type="FunFam" id="1.20.900.10:FF:000007">
    <property type="entry name" value="rho guanine nucleotide exchange factor 19"/>
    <property type="match status" value="1"/>
</dbReference>
<evidence type="ECO:0000256" key="3">
    <source>
        <dbReference type="PROSITE-ProRule" id="PRU00192"/>
    </source>
</evidence>
<feature type="region of interest" description="Disordered" evidence="4">
    <location>
        <begin position="481"/>
        <end position="515"/>
    </location>
</feature>
<reference evidence="7" key="1">
    <citation type="submission" date="2021-04" db="EMBL/GenBank/DDBJ databases">
        <authorList>
            <consortium name="Wellcome Sanger Institute Data Sharing"/>
        </authorList>
    </citation>
    <scope>NUCLEOTIDE SEQUENCE [LARGE SCALE GENOMIC DNA]</scope>
</reference>
<evidence type="ECO:0000259" key="6">
    <source>
        <dbReference type="PROSITE" id="PS50010"/>
    </source>
</evidence>
<feature type="region of interest" description="Disordered" evidence="4">
    <location>
        <begin position="220"/>
        <end position="249"/>
    </location>
</feature>
<dbReference type="GeneID" id="113167531"/>
<proteinExistence type="predicted"/>
<keyword evidence="1 3" id="KW-0728">SH3 domain</keyword>
<dbReference type="CDD" id="cd00160">
    <property type="entry name" value="RhoGEF"/>
    <property type="match status" value="1"/>
</dbReference>
<dbReference type="SUPFAM" id="SSF50044">
    <property type="entry name" value="SH3-domain"/>
    <property type="match status" value="1"/>
</dbReference>
<dbReference type="OrthoDB" id="27593at2759"/>
<dbReference type="CDD" id="cd11940">
    <property type="entry name" value="SH3_ARHGEF5_19"/>
    <property type="match status" value="1"/>
</dbReference>
<feature type="domain" description="DH" evidence="6">
    <location>
        <begin position="546"/>
        <end position="730"/>
    </location>
</feature>
<evidence type="ECO:0000313" key="7">
    <source>
        <dbReference type="Ensembl" id="ENSATEP00000007331.1"/>
    </source>
</evidence>
<dbReference type="InterPro" id="IPR047270">
    <property type="entry name" value="PH_ephexin"/>
</dbReference>
<dbReference type="GO" id="GO:0008544">
    <property type="term" value="P:epidermis development"/>
    <property type="evidence" value="ECO:0007669"/>
    <property type="project" value="Ensembl"/>
</dbReference>
<feature type="domain" description="SH3" evidence="5">
    <location>
        <begin position="886"/>
        <end position="947"/>
    </location>
</feature>
<dbReference type="PROSITE" id="PS50002">
    <property type="entry name" value="SH3"/>
    <property type="match status" value="1"/>
</dbReference>
<dbReference type="SMART" id="SM00326">
    <property type="entry name" value="SH3"/>
    <property type="match status" value="1"/>
</dbReference>
<dbReference type="InterPro" id="IPR000219">
    <property type="entry name" value="DH_dom"/>
</dbReference>
<keyword evidence="8" id="KW-1185">Reference proteome</keyword>
<dbReference type="Pfam" id="PF14604">
    <property type="entry name" value="SH3_9"/>
    <property type="match status" value="1"/>
</dbReference>